<dbReference type="GO" id="GO:0005737">
    <property type="term" value="C:cytoplasm"/>
    <property type="evidence" value="ECO:0007669"/>
    <property type="project" value="UniProtKB-SubCell"/>
</dbReference>
<dbReference type="GO" id="GO:0003729">
    <property type="term" value="F:mRNA binding"/>
    <property type="evidence" value="ECO:0007669"/>
    <property type="project" value="InterPro"/>
</dbReference>
<keyword evidence="7" id="KW-0509">mRNA transport</keyword>
<evidence type="ECO:0000256" key="6">
    <source>
        <dbReference type="ARBA" id="ARBA00022664"/>
    </source>
</evidence>
<evidence type="ECO:0000256" key="2">
    <source>
        <dbReference type="ARBA" id="ARBA00004496"/>
    </source>
</evidence>
<dbReference type="GO" id="GO:0006397">
    <property type="term" value="P:mRNA processing"/>
    <property type="evidence" value="ECO:0007669"/>
    <property type="project" value="UniProtKB-KW"/>
</dbReference>
<feature type="compositionally biased region" description="Basic and acidic residues" evidence="13">
    <location>
        <begin position="105"/>
        <end position="114"/>
    </location>
</feature>
<feature type="compositionally biased region" description="Polar residues" evidence="13">
    <location>
        <begin position="318"/>
        <end position="336"/>
    </location>
</feature>
<dbReference type="SMART" id="SM01044">
    <property type="entry name" value="Btz"/>
    <property type="match status" value="1"/>
</dbReference>
<name>A0A0A9A309_ARUDO</name>
<feature type="region of interest" description="Disordered" evidence="13">
    <location>
        <begin position="190"/>
        <end position="230"/>
    </location>
</feature>
<comment type="subcellular location">
    <subcellularLocation>
        <location evidence="2">Cytoplasm</location>
    </subcellularLocation>
    <subcellularLocation>
        <location evidence="1">Nucleus</location>
    </subcellularLocation>
</comment>
<dbReference type="AlphaFoldDB" id="A0A0A9A309"/>
<feature type="domain" description="Btz" evidence="14">
    <location>
        <begin position="107"/>
        <end position="210"/>
    </location>
</feature>
<dbReference type="GO" id="GO:0008380">
    <property type="term" value="P:RNA splicing"/>
    <property type="evidence" value="ECO:0007669"/>
    <property type="project" value="UniProtKB-KW"/>
</dbReference>
<keyword evidence="4" id="KW-0813">Transport</keyword>
<feature type="compositionally biased region" description="Basic residues" evidence="13">
    <location>
        <begin position="299"/>
        <end position="310"/>
    </location>
</feature>
<dbReference type="GO" id="GO:0051028">
    <property type="term" value="P:mRNA transport"/>
    <property type="evidence" value="ECO:0007669"/>
    <property type="project" value="UniProtKB-KW"/>
</dbReference>
<dbReference type="GO" id="GO:0035145">
    <property type="term" value="C:exon-exon junction complex"/>
    <property type="evidence" value="ECO:0007669"/>
    <property type="project" value="InterPro"/>
</dbReference>
<feature type="region of interest" description="Disordered" evidence="13">
    <location>
        <begin position="655"/>
        <end position="704"/>
    </location>
</feature>
<evidence type="ECO:0000256" key="8">
    <source>
        <dbReference type="ARBA" id="ARBA00022845"/>
    </source>
</evidence>
<evidence type="ECO:0000256" key="9">
    <source>
        <dbReference type="ARBA" id="ARBA00022884"/>
    </source>
</evidence>
<dbReference type="PANTHER" id="PTHR46837">
    <property type="entry name" value="PROTEIN MLN51 HOMOLOG"/>
    <property type="match status" value="1"/>
</dbReference>
<keyword evidence="8" id="KW-0810">Translation regulation</keyword>
<feature type="region of interest" description="Disordered" evidence="13">
    <location>
        <begin position="294"/>
        <end position="406"/>
    </location>
</feature>
<keyword evidence="6" id="KW-0507">mRNA processing</keyword>
<feature type="compositionally biased region" description="Acidic residues" evidence="13">
    <location>
        <begin position="115"/>
        <end position="126"/>
    </location>
</feature>
<feature type="region of interest" description="Disordered" evidence="13">
    <location>
        <begin position="1"/>
        <end position="145"/>
    </location>
</feature>
<evidence type="ECO:0000256" key="1">
    <source>
        <dbReference type="ARBA" id="ARBA00004123"/>
    </source>
</evidence>
<keyword evidence="5" id="KW-0963">Cytoplasm</keyword>
<reference evidence="15" key="2">
    <citation type="journal article" date="2015" name="Data Brief">
        <title>Shoot transcriptome of the giant reed, Arundo donax.</title>
        <authorList>
            <person name="Barrero R.A."/>
            <person name="Guerrero F.D."/>
            <person name="Moolhuijzen P."/>
            <person name="Goolsby J.A."/>
            <person name="Tidwell J."/>
            <person name="Bellgard S.E."/>
            <person name="Bellgard M.I."/>
        </authorList>
    </citation>
    <scope>NUCLEOTIDE SEQUENCE</scope>
    <source>
        <tissue evidence="15">Shoot tissue taken approximately 20 cm above the soil surface</tissue>
    </source>
</reference>
<evidence type="ECO:0000259" key="14">
    <source>
        <dbReference type="SMART" id="SM01044"/>
    </source>
</evidence>
<sequence>MADKEKPEAEEEYESDLDDAPLPAVRRRAAASDDEGAEEDAGGSPMRPRKAGSDADSDGQGAPEVYDEGAYEDGEEYEEYVEAYEEFEEGGGGERRVAAEAVIEAGDREGKAGDGDAEEVDEAAAGEEEKKGNEPYAVPTTGAFYMHDDRFQEARGRGRQRRMVNSRKLWNSKEEQAWVHDRFDEMNLHDFHGDSTKRKQGGRFRGRGGGPGGRTRGINRGNFRGNRSRAYYHDGSKNYSYVPKESLVYHDNSKNARRASYDNAKNRVPKLSHAHYDDVSHYATVPKESRTYYSDAKSKKNASRVVRGRGSKCYQPRWRSTTEVSSVQNNKSQNEDMSSDAKLGKHQPQTSNSQPEQVQPVKQTIASNLNSASPPFYPSRSSHQELPVSQVGSGQPSSTSRPFSSSIGMEHVSLTPQYGNLLRGKPFVPSVGHVGAAMNGMNSPALQSSASSPKGPFPVAANQVTRDYVRPTHPIIQPNPVQSSTQSAPRMPAPMLGARFGGSNKMPSYVQPASTILNEDMEISSPNGSNNLNTRLKVEGQPGDQAEERASFLYGGAHILGATGAMGLALGDQGFHGTPALLPVVQFGGQRPGGPGAPSIGMALPGFVSQQQLGLNNSEMTWLPMLNGASGALGAPYGSPYIAVDGSYYSRPSEQASSSVSFREPSGSNACSPLKSQEMTEVVSDEQSQRQNKPRRYSEMNFGQ</sequence>
<keyword evidence="9" id="KW-0694">RNA-binding</keyword>
<dbReference type="InterPro" id="IPR018545">
    <property type="entry name" value="Btz_dom"/>
</dbReference>
<dbReference type="GO" id="GO:0006417">
    <property type="term" value="P:regulation of translation"/>
    <property type="evidence" value="ECO:0007669"/>
    <property type="project" value="UniProtKB-KW"/>
</dbReference>
<feature type="compositionally biased region" description="Low complexity" evidence="13">
    <location>
        <begin position="393"/>
        <end position="406"/>
    </location>
</feature>
<accession>A0A0A9A309</accession>
<proteinExistence type="inferred from homology"/>
<evidence type="ECO:0000256" key="12">
    <source>
        <dbReference type="ARBA" id="ARBA00023242"/>
    </source>
</evidence>
<protein>
    <recommendedName>
        <fullName evidence="14">Btz domain-containing protein</fullName>
    </recommendedName>
</protein>
<evidence type="ECO:0000256" key="5">
    <source>
        <dbReference type="ARBA" id="ARBA00022490"/>
    </source>
</evidence>
<feature type="compositionally biased region" description="Acidic residues" evidence="13">
    <location>
        <begin position="8"/>
        <end position="19"/>
    </location>
</feature>
<evidence type="ECO:0000256" key="4">
    <source>
        <dbReference type="ARBA" id="ARBA00022448"/>
    </source>
</evidence>
<keyword evidence="11" id="KW-0508">mRNA splicing</keyword>
<evidence type="ECO:0000256" key="13">
    <source>
        <dbReference type="SAM" id="MobiDB-lite"/>
    </source>
</evidence>
<evidence type="ECO:0000256" key="3">
    <source>
        <dbReference type="ARBA" id="ARBA00009548"/>
    </source>
</evidence>
<keyword evidence="12" id="KW-0539">Nucleus</keyword>
<dbReference type="Pfam" id="PF09405">
    <property type="entry name" value="Btz"/>
    <property type="match status" value="1"/>
</dbReference>
<dbReference type="EMBL" id="GBRH01252424">
    <property type="protein sequence ID" value="JAD45471.1"/>
    <property type="molecule type" value="Transcribed_RNA"/>
</dbReference>
<feature type="compositionally biased region" description="Polar residues" evidence="13">
    <location>
        <begin position="655"/>
        <end position="691"/>
    </location>
</feature>
<feature type="compositionally biased region" description="Polar residues" evidence="13">
    <location>
        <begin position="347"/>
        <end position="373"/>
    </location>
</feature>
<evidence type="ECO:0000256" key="10">
    <source>
        <dbReference type="ARBA" id="ARBA00023161"/>
    </source>
</evidence>
<reference evidence="15" key="1">
    <citation type="submission" date="2014-09" db="EMBL/GenBank/DDBJ databases">
        <authorList>
            <person name="Magalhaes I.L.F."/>
            <person name="Oliveira U."/>
            <person name="Santos F.R."/>
            <person name="Vidigal T.H.D.A."/>
            <person name="Brescovit A.D."/>
            <person name="Santos A.J."/>
        </authorList>
    </citation>
    <scope>NUCLEOTIDE SEQUENCE</scope>
    <source>
        <tissue evidence="15">Shoot tissue taken approximately 20 cm above the soil surface</tissue>
    </source>
</reference>
<evidence type="ECO:0000256" key="7">
    <source>
        <dbReference type="ARBA" id="ARBA00022816"/>
    </source>
</evidence>
<feature type="compositionally biased region" description="Acidic residues" evidence="13">
    <location>
        <begin position="32"/>
        <end position="41"/>
    </location>
</feature>
<dbReference type="PANTHER" id="PTHR46837:SF10">
    <property type="entry name" value="OS05G0534600 PROTEIN"/>
    <property type="match status" value="1"/>
</dbReference>
<feature type="compositionally biased region" description="Low complexity" evidence="13">
    <location>
        <begin position="216"/>
        <end position="229"/>
    </location>
</feature>
<evidence type="ECO:0000256" key="11">
    <source>
        <dbReference type="ARBA" id="ARBA00023187"/>
    </source>
</evidence>
<comment type="similarity">
    <text evidence="3">Belongs to the CASC3 family.</text>
</comment>
<dbReference type="InterPro" id="IPR044796">
    <property type="entry name" value="MLN51_plant"/>
</dbReference>
<feature type="compositionally biased region" description="Acidic residues" evidence="13">
    <location>
        <begin position="65"/>
        <end position="91"/>
    </location>
</feature>
<evidence type="ECO:0000313" key="15">
    <source>
        <dbReference type="EMBL" id="JAD45471.1"/>
    </source>
</evidence>
<keyword evidence="10" id="KW-0866">Nonsense-mediated mRNA decay</keyword>
<dbReference type="GO" id="GO:0000184">
    <property type="term" value="P:nuclear-transcribed mRNA catabolic process, nonsense-mediated decay"/>
    <property type="evidence" value="ECO:0007669"/>
    <property type="project" value="UniProtKB-KW"/>
</dbReference>
<organism evidence="15">
    <name type="scientific">Arundo donax</name>
    <name type="common">Giant reed</name>
    <name type="synonym">Donax arundinaceus</name>
    <dbReference type="NCBI Taxonomy" id="35708"/>
    <lineage>
        <taxon>Eukaryota</taxon>
        <taxon>Viridiplantae</taxon>
        <taxon>Streptophyta</taxon>
        <taxon>Embryophyta</taxon>
        <taxon>Tracheophyta</taxon>
        <taxon>Spermatophyta</taxon>
        <taxon>Magnoliopsida</taxon>
        <taxon>Liliopsida</taxon>
        <taxon>Poales</taxon>
        <taxon>Poaceae</taxon>
        <taxon>PACMAD clade</taxon>
        <taxon>Arundinoideae</taxon>
        <taxon>Arundineae</taxon>
        <taxon>Arundo</taxon>
    </lineage>
</organism>